<organism evidence="4 5">
    <name type="scientific">Limosilactobacillus ingluviei DSM 15946</name>
    <dbReference type="NCBI Taxonomy" id="1423760"/>
    <lineage>
        <taxon>Bacteria</taxon>
        <taxon>Bacillati</taxon>
        <taxon>Bacillota</taxon>
        <taxon>Bacilli</taxon>
        <taxon>Lactobacillales</taxon>
        <taxon>Lactobacillaceae</taxon>
        <taxon>Limosilactobacillus</taxon>
    </lineage>
</organism>
<dbReference type="PATRIC" id="fig|1423760.3.peg.1405"/>
<reference evidence="4 5" key="1">
    <citation type="journal article" date="2015" name="Genome Announc.">
        <title>Expanding the biotechnology potential of lactobacilli through comparative genomics of 213 strains and associated genera.</title>
        <authorList>
            <person name="Sun Z."/>
            <person name="Harris H.M."/>
            <person name="McCann A."/>
            <person name="Guo C."/>
            <person name="Argimon S."/>
            <person name="Zhang W."/>
            <person name="Yang X."/>
            <person name="Jeffery I.B."/>
            <person name="Cooney J.C."/>
            <person name="Kagawa T.F."/>
            <person name="Liu W."/>
            <person name="Song Y."/>
            <person name="Salvetti E."/>
            <person name="Wrobel A."/>
            <person name="Rasinkangas P."/>
            <person name="Parkhill J."/>
            <person name="Rea M.C."/>
            <person name="O'Sullivan O."/>
            <person name="Ritari J."/>
            <person name="Douillard F.P."/>
            <person name="Paul Ross R."/>
            <person name="Yang R."/>
            <person name="Briner A.E."/>
            <person name="Felis G.E."/>
            <person name="de Vos W.M."/>
            <person name="Barrangou R."/>
            <person name="Klaenhammer T.R."/>
            <person name="Caufield P.W."/>
            <person name="Cui Y."/>
            <person name="Zhang H."/>
            <person name="O'Toole P.W."/>
        </authorList>
    </citation>
    <scope>NUCLEOTIDE SEQUENCE [LARGE SCALE GENOMIC DNA]</scope>
    <source>
        <strain evidence="4 5">DSM 15946</strain>
    </source>
</reference>
<protein>
    <submittedName>
        <fullName evidence="4">Glycosyltransferase protein</fullName>
    </submittedName>
</protein>
<comment type="caution">
    <text evidence="4">The sequence shown here is derived from an EMBL/GenBank/DDBJ whole genome shotgun (WGS) entry which is preliminary data.</text>
</comment>
<evidence type="ECO:0000259" key="3">
    <source>
        <dbReference type="Pfam" id="PF00534"/>
    </source>
</evidence>
<proteinExistence type="predicted"/>
<keyword evidence="1" id="KW-0328">Glycosyltransferase</keyword>
<dbReference type="PANTHER" id="PTHR12526:SF629">
    <property type="entry name" value="TEICHURONIC ACID BIOSYNTHESIS GLYCOSYLTRANSFERASE TUAH-RELATED"/>
    <property type="match status" value="1"/>
</dbReference>
<name>A0A0R1UH97_9LACO</name>
<accession>A0A0R1UH97</accession>
<evidence type="ECO:0000256" key="1">
    <source>
        <dbReference type="ARBA" id="ARBA00022676"/>
    </source>
</evidence>
<evidence type="ECO:0000313" key="5">
    <source>
        <dbReference type="Proteomes" id="UP000050816"/>
    </source>
</evidence>
<dbReference type="EMBL" id="AZFK01000029">
    <property type="protein sequence ID" value="KRL90531.1"/>
    <property type="molecule type" value="Genomic_DNA"/>
</dbReference>
<dbReference type="Gene3D" id="3.40.50.2000">
    <property type="entry name" value="Glycogen Phosphorylase B"/>
    <property type="match status" value="3"/>
</dbReference>
<keyword evidence="2 4" id="KW-0808">Transferase</keyword>
<feature type="domain" description="Glycosyl transferase family 1" evidence="3">
    <location>
        <begin position="329"/>
        <end position="483"/>
    </location>
</feature>
<evidence type="ECO:0000256" key="2">
    <source>
        <dbReference type="ARBA" id="ARBA00022679"/>
    </source>
</evidence>
<gene>
    <name evidence="4" type="ORF">FC43_GL001336</name>
</gene>
<dbReference type="RefSeq" id="WP_056954459.1">
    <property type="nucleotide sequence ID" value="NZ_AZFK01000029.1"/>
</dbReference>
<dbReference type="PANTHER" id="PTHR12526">
    <property type="entry name" value="GLYCOSYLTRANSFERASE"/>
    <property type="match status" value="1"/>
</dbReference>
<dbReference type="Proteomes" id="UP000050816">
    <property type="component" value="Unassembled WGS sequence"/>
</dbReference>
<dbReference type="SUPFAM" id="SSF53756">
    <property type="entry name" value="UDP-Glycosyltransferase/glycogen phosphorylase"/>
    <property type="match status" value="1"/>
</dbReference>
<dbReference type="GO" id="GO:0016757">
    <property type="term" value="F:glycosyltransferase activity"/>
    <property type="evidence" value="ECO:0007669"/>
    <property type="project" value="UniProtKB-KW"/>
</dbReference>
<dbReference type="AlphaFoldDB" id="A0A0R1UH97"/>
<dbReference type="Pfam" id="PF00534">
    <property type="entry name" value="Glycos_transf_1"/>
    <property type="match status" value="1"/>
</dbReference>
<sequence>MLYFLNDNFQENKSGIEHAQLKRLKLFKHFNQPAKIVTRQYSNEFAQVMAHAGVAPEDYVNLFDYFQEAVAVPSKAVTLADLHLNPKWQKKADGINYNFYQHGQRVMYVRRRDNAQKTIINQQIFDRFGKLVKVVWYDVRGFKSVEQLYDWNNQITTENYYTPTGRLALSKFHFKNRRDQDLVSYHLNFRGQDYHFNGLDELTSFFYDQIVVDPAINEGQKVGLIVDRVFEIGWAVLHMRRRVFRVMQLHNDQVINNDDILHSALNFNYDWGLKNAAAWDGIGVLTPHQEADVKARWQDSKVYMVPSAIVPDEVLNAPRVDFASRQLHQVVVVARLSPEKQQDHLLKVWPKVLAAVPDAQLDLWGYANDKFDETLKQIVAEEGIEQSVHFRGYAEQVPEIDQKAQLMVLPTRGEGLAMALVEALSYGLPVIANDVPYGPSDIVVDGHSGYLTENGNLDQLAAKIIDLLSDQAKLARFSEGAYEDAHRYSEAKIMAAYQTIINDLAGWQA</sequence>
<evidence type="ECO:0000313" key="4">
    <source>
        <dbReference type="EMBL" id="KRL90531.1"/>
    </source>
</evidence>
<dbReference type="InterPro" id="IPR001296">
    <property type="entry name" value="Glyco_trans_1"/>
</dbReference>